<accession>A0ABW5Q2G3</accession>
<keyword evidence="1 4" id="KW-0808">Transferase</keyword>
<gene>
    <name evidence="4" type="primary">dhaL</name>
    <name evidence="4" type="ORF">ACFSUN_13750</name>
</gene>
<dbReference type="Proteomes" id="UP001597451">
    <property type="component" value="Unassembled WGS sequence"/>
</dbReference>
<evidence type="ECO:0000259" key="3">
    <source>
        <dbReference type="PROSITE" id="PS51480"/>
    </source>
</evidence>
<sequence>MKLDVNTVIDWMKRTNEKMQENKSYLTTLDQPIGDGDHGINMARGFQEVENKISQGTYETPADVLKDVAMTLMSKVGGASGPLFGSAFLKLSTAVKGTDTVDGELFAKALDQAAAGVKQRGKADIGEKTMIDVWVPVAEALKEEPNFSAELLEDTAKQAMENTKEMLATKGRAAYFKERSQGHIDPGSASSFYLFEALSDVIKERA</sequence>
<dbReference type="PROSITE" id="PS51480">
    <property type="entry name" value="DHAL"/>
    <property type="match status" value="1"/>
</dbReference>
<dbReference type="RefSeq" id="WP_379562637.1">
    <property type="nucleotide sequence ID" value="NZ_CP085256.1"/>
</dbReference>
<dbReference type="EC" id="2.7.1.121" evidence="4"/>
<dbReference type="GO" id="GO:0047324">
    <property type="term" value="F:phosphoenolpyruvate-glycerone phosphotransferase activity"/>
    <property type="evidence" value="ECO:0007669"/>
    <property type="project" value="UniProtKB-EC"/>
</dbReference>
<feature type="domain" description="DhaL" evidence="3">
    <location>
        <begin position="6"/>
        <end position="200"/>
    </location>
</feature>
<dbReference type="Gene3D" id="1.25.40.340">
    <property type="match status" value="1"/>
</dbReference>
<evidence type="ECO:0000256" key="1">
    <source>
        <dbReference type="ARBA" id="ARBA00022679"/>
    </source>
</evidence>
<dbReference type="PANTHER" id="PTHR28629:SF4">
    <property type="entry name" value="TRIOKINASE_FMN CYCLASE"/>
    <property type="match status" value="1"/>
</dbReference>
<reference evidence="5" key="1">
    <citation type="journal article" date="2019" name="Int. J. Syst. Evol. Microbiol.">
        <title>The Global Catalogue of Microorganisms (GCM) 10K type strain sequencing project: providing services to taxonomists for standard genome sequencing and annotation.</title>
        <authorList>
            <consortium name="The Broad Institute Genomics Platform"/>
            <consortium name="The Broad Institute Genome Sequencing Center for Infectious Disease"/>
            <person name="Wu L."/>
            <person name="Ma J."/>
        </authorList>
    </citation>
    <scope>NUCLEOTIDE SEQUENCE [LARGE SCALE GENOMIC DNA]</scope>
    <source>
        <strain evidence="5">TISTR 1858</strain>
    </source>
</reference>
<dbReference type="InterPro" id="IPR004007">
    <property type="entry name" value="DhaL_dom"/>
</dbReference>
<keyword evidence="5" id="KW-1185">Reference proteome</keyword>
<evidence type="ECO:0000256" key="2">
    <source>
        <dbReference type="ARBA" id="ARBA00022777"/>
    </source>
</evidence>
<name>A0ABW5Q2G3_9BACI</name>
<dbReference type="InterPro" id="IPR012737">
    <property type="entry name" value="DhaK_L_YcgS"/>
</dbReference>
<organism evidence="4 5">
    <name type="scientific">Oceanobacillus kapialis</name>
    <dbReference type="NCBI Taxonomy" id="481353"/>
    <lineage>
        <taxon>Bacteria</taxon>
        <taxon>Bacillati</taxon>
        <taxon>Bacillota</taxon>
        <taxon>Bacilli</taxon>
        <taxon>Bacillales</taxon>
        <taxon>Bacillaceae</taxon>
        <taxon>Oceanobacillus</taxon>
    </lineage>
</organism>
<evidence type="ECO:0000313" key="4">
    <source>
        <dbReference type="EMBL" id="MFD2629847.1"/>
    </source>
</evidence>
<proteinExistence type="predicted"/>
<dbReference type="NCBIfam" id="TIGR02365">
    <property type="entry name" value="dha_L_ycgS"/>
    <property type="match status" value="1"/>
</dbReference>
<dbReference type="EMBL" id="JBHUMX010000041">
    <property type="protein sequence ID" value="MFD2629847.1"/>
    <property type="molecule type" value="Genomic_DNA"/>
</dbReference>
<comment type="caution">
    <text evidence="4">The sequence shown here is derived from an EMBL/GenBank/DDBJ whole genome shotgun (WGS) entry which is preliminary data.</text>
</comment>
<dbReference type="PANTHER" id="PTHR28629">
    <property type="entry name" value="TRIOKINASE/FMN CYCLASE"/>
    <property type="match status" value="1"/>
</dbReference>
<dbReference type="Pfam" id="PF02734">
    <property type="entry name" value="Dak2"/>
    <property type="match status" value="1"/>
</dbReference>
<dbReference type="InterPro" id="IPR050861">
    <property type="entry name" value="Dihydroxyacetone_Kinase"/>
</dbReference>
<protein>
    <submittedName>
        <fullName evidence="4">Dihydroxyacetone kinase subunit DhaL</fullName>
        <ecNumber evidence="4">2.7.1.121</ecNumber>
    </submittedName>
</protein>
<dbReference type="SUPFAM" id="SSF101473">
    <property type="entry name" value="DhaL-like"/>
    <property type="match status" value="1"/>
</dbReference>
<dbReference type="SMART" id="SM01120">
    <property type="entry name" value="Dak2"/>
    <property type="match status" value="1"/>
</dbReference>
<dbReference type="InterPro" id="IPR036117">
    <property type="entry name" value="DhaL_dom_sf"/>
</dbReference>
<evidence type="ECO:0000313" key="5">
    <source>
        <dbReference type="Proteomes" id="UP001597451"/>
    </source>
</evidence>
<keyword evidence="2 4" id="KW-0418">Kinase</keyword>